<organism evidence="2 3">
    <name type="scientific">Candidatus Amesbacteria bacterium GW2011_GWA2_42_12</name>
    <dbReference type="NCBI Taxonomy" id="1618356"/>
    <lineage>
        <taxon>Bacteria</taxon>
        <taxon>Candidatus Amesiibacteriota</taxon>
    </lineage>
</organism>
<dbReference type="Pfam" id="PF00583">
    <property type="entry name" value="Acetyltransf_1"/>
    <property type="match status" value="1"/>
</dbReference>
<evidence type="ECO:0000313" key="3">
    <source>
        <dbReference type="Proteomes" id="UP000034160"/>
    </source>
</evidence>
<gene>
    <name evidence="2" type="ORF">UU93_C0019G0010</name>
</gene>
<evidence type="ECO:0000313" key="2">
    <source>
        <dbReference type="EMBL" id="KKS31275.1"/>
    </source>
</evidence>
<dbReference type="InterPro" id="IPR000182">
    <property type="entry name" value="GNAT_dom"/>
</dbReference>
<dbReference type="Gene3D" id="3.40.630.30">
    <property type="match status" value="1"/>
</dbReference>
<dbReference type="InterPro" id="IPR016181">
    <property type="entry name" value="Acyl_CoA_acyltransferase"/>
</dbReference>
<dbReference type="EMBL" id="LCCN01000019">
    <property type="protein sequence ID" value="KKS31275.1"/>
    <property type="molecule type" value="Genomic_DNA"/>
</dbReference>
<dbReference type="SUPFAM" id="SSF55729">
    <property type="entry name" value="Acyl-CoA N-acyltransferases (Nat)"/>
    <property type="match status" value="1"/>
</dbReference>
<sequence length="252" mass="29641">MVKIPSFKENNRVLLGILYESINEHDTFTHVRSVFTDKWYNFIVPAVTPDKFDWALSTKVIENEQKNGFSLSYYVPQPLYSANKSYFTQLGKENESESDFYVFVKNEHRKKTQGKLVLIDVTTLQNFLEMVKVCFPEWENNETYSRYFYQLQNKNTDHLIKNYMYRIGNKDVGFCGYVGSQKQNVAYIHNTGVLPRYRRKGYFSNMIQLLANFSVENNIENSFALVDQDGASFMALQKLGFETKCKYYLFDL</sequence>
<dbReference type="STRING" id="1618356.UU93_C0019G0010"/>
<name>A0A0G0Y3E7_9BACT</name>
<dbReference type="PROSITE" id="PS51186">
    <property type="entry name" value="GNAT"/>
    <property type="match status" value="1"/>
</dbReference>
<comment type="caution">
    <text evidence="2">The sequence shown here is derived from an EMBL/GenBank/DDBJ whole genome shotgun (WGS) entry which is preliminary data.</text>
</comment>
<protein>
    <recommendedName>
        <fullName evidence="1">N-acetyltransferase domain-containing protein</fullName>
    </recommendedName>
</protein>
<accession>A0A0G0Y3E7</accession>
<dbReference type="CDD" id="cd04301">
    <property type="entry name" value="NAT_SF"/>
    <property type="match status" value="1"/>
</dbReference>
<dbReference type="AlphaFoldDB" id="A0A0G0Y3E7"/>
<proteinExistence type="predicted"/>
<evidence type="ECO:0000259" key="1">
    <source>
        <dbReference type="PROSITE" id="PS51186"/>
    </source>
</evidence>
<dbReference type="Proteomes" id="UP000034160">
    <property type="component" value="Unassembled WGS sequence"/>
</dbReference>
<dbReference type="GO" id="GO:0016747">
    <property type="term" value="F:acyltransferase activity, transferring groups other than amino-acyl groups"/>
    <property type="evidence" value="ECO:0007669"/>
    <property type="project" value="InterPro"/>
</dbReference>
<feature type="domain" description="N-acetyltransferase" evidence="1">
    <location>
        <begin position="114"/>
        <end position="252"/>
    </location>
</feature>
<reference evidence="2 3" key="1">
    <citation type="journal article" date="2015" name="Nature">
        <title>rRNA introns, odd ribosomes, and small enigmatic genomes across a large radiation of phyla.</title>
        <authorList>
            <person name="Brown C.T."/>
            <person name="Hug L.A."/>
            <person name="Thomas B.C."/>
            <person name="Sharon I."/>
            <person name="Castelle C.J."/>
            <person name="Singh A."/>
            <person name="Wilkins M.J."/>
            <person name="Williams K.H."/>
            <person name="Banfield J.F."/>
        </authorList>
    </citation>
    <scope>NUCLEOTIDE SEQUENCE [LARGE SCALE GENOMIC DNA]</scope>
</reference>